<dbReference type="RefSeq" id="WP_034831155.1">
    <property type="nucleotide sequence ID" value="NZ_JANX01000006.1"/>
</dbReference>
<proteinExistence type="inferred from homology"/>
<evidence type="ECO:0000256" key="2">
    <source>
        <dbReference type="SAM" id="MobiDB-lite"/>
    </source>
</evidence>
<sequence>MIRITARIALDERDIEESFILASGPGGQNVNKVATAVQLRYPIDRAGMPDDMRARLETLAGQRLTKDGVLVITAREHRSQERNRAEALARLVELFQRAAVAPKKRRPTRATLGSKIRRLDSKSKRSAVKRMRGSPGDD</sequence>
<evidence type="ECO:0000259" key="3">
    <source>
        <dbReference type="Pfam" id="PF00472"/>
    </source>
</evidence>
<dbReference type="GO" id="GO:0003747">
    <property type="term" value="F:translation release factor activity"/>
    <property type="evidence" value="ECO:0007669"/>
    <property type="project" value="InterPro"/>
</dbReference>
<dbReference type="InterPro" id="IPR000352">
    <property type="entry name" value="Pep_chain_release_fac_I"/>
</dbReference>
<organism evidence="4 5">
    <name type="scientific">Inquilinus limosus MP06</name>
    <dbReference type="NCBI Taxonomy" id="1398085"/>
    <lineage>
        <taxon>Bacteria</taxon>
        <taxon>Pseudomonadati</taxon>
        <taxon>Pseudomonadota</taxon>
        <taxon>Alphaproteobacteria</taxon>
        <taxon>Rhodospirillales</taxon>
        <taxon>Rhodospirillaceae</taxon>
        <taxon>Inquilinus</taxon>
    </lineage>
</organism>
<dbReference type="GO" id="GO:0004045">
    <property type="term" value="F:peptidyl-tRNA hydrolase activity"/>
    <property type="evidence" value="ECO:0007669"/>
    <property type="project" value="TreeGrafter"/>
</dbReference>
<dbReference type="OrthoDB" id="9815709at2"/>
<dbReference type="PANTHER" id="PTHR47814:SF1">
    <property type="entry name" value="PEPTIDYL-TRNA HYDROLASE ARFB"/>
    <property type="match status" value="1"/>
</dbReference>
<dbReference type="Pfam" id="PF00472">
    <property type="entry name" value="RF-1"/>
    <property type="match status" value="1"/>
</dbReference>
<dbReference type="AlphaFoldDB" id="A0A0A0DCT1"/>
<dbReference type="GO" id="GO:0043022">
    <property type="term" value="F:ribosome binding"/>
    <property type="evidence" value="ECO:0007669"/>
    <property type="project" value="TreeGrafter"/>
</dbReference>
<name>A0A0A0DCT1_9PROT</name>
<comment type="similarity">
    <text evidence="1">Belongs to the prokaryotic/mitochondrial release factor family.</text>
</comment>
<feature type="domain" description="Prokaryotic-type class I peptide chain release factors" evidence="3">
    <location>
        <begin position="7"/>
        <end position="132"/>
    </location>
</feature>
<reference evidence="4 5" key="1">
    <citation type="submission" date="2014-01" db="EMBL/GenBank/DDBJ databases">
        <title>Genome sequence determination for a cystic fibrosis isolate, Inquilinus limosus.</title>
        <authorList>
            <person name="Pino M."/>
            <person name="Di Conza J."/>
            <person name="Gutkind G."/>
        </authorList>
    </citation>
    <scope>NUCLEOTIDE SEQUENCE [LARGE SCALE GENOMIC DNA]</scope>
    <source>
        <strain evidence="4 5">MP06</strain>
    </source>
</reference>
<dbReference type="InterPro" id="IPR045853">
    <property type="entry name" value="Pep_chain_release_fac_I_sf"/>
</dbReference>
<dbReference type="PANTHER" id="PTHR47814">
    <property type="entry name" value="PEPTIDYL-TRNA HYDROLASE ARFB"/>
    <property type="match status" value="1"/>
</dbReference>
<gene>
    <name evidence="4" type="ORF">P409_01700</name>
</gene>
<evidence type="ECO:0000256" key="1">
    <source>
        <dbReference type="ARBA" id="ARBA00010835"/>
    </source>
</evidence>
<dbReference type="Gene3D" id="3.30.160.20">
    <property type="match status" value="1"/>
</dbReference>
<evidence type="ECO:0000313" key="4">
    <source>
        <dbReference type="EMBL" id="KGM35914.1"/>
    </source>
</evidence>
<dbReference type="NCBIfam" id="NF006718">
    <property type="entry name" value="PRK09256.1"/>
    <property type="match status" value="1"/>
</dbReference>
<accession>A0A0A0DCT1</accession>
<comment type="caution">
    <text evidence="4">The sequence shown here is derived from an EMBL/GenBank/DDBJ whole genome shotgun (WGS) entry which is preliminary data.</text>
</comment>
<dbReference type="Proteomes" id="UP000029995">
    <property type="component" value="Unassembled WGS sequence"/>
</dbReference>
<dbReference type="SUPFAM" id="SSF75620">
    <property type="entry name" value="Release factor"/>
    <property type="match status" value="1"/>
</dbReference>
<feature type="region of interest" description="Disordered" evidence="2">
    <location>
        <begin position="102"/>
        <end position="138"/>
    </location>
</feature>
<dbReference type="GO" id="GO:0072344">
    <property type="term" value="P:rescue of stalled ribosome"/>
    <property type="evidence" value="ECO:0007669"/>
    <property type="project" value="TreeGrafter"/>
</dbReference>
<evidence type="ECO:0000313" key="5">
    <source>
        <dbReference type="Proteomes" id="UP000029995"/>
    </source>
</evidence>
<protein>
    <submittedName>
        <fullName evidence="4">Peptide chain release factor I</fullName>
    </submittedName>
</protein>
<dbReference type="EMBL" id="JANX01000006">
    <property type="protein sequence ID" value="KGM35914.1"/>
    <property type="molecule type" value="Genomic_DNA"/>
</dbReference>